<keyword evidence="3" id="KW-0285">Flavoprotein</keyword>
<dbReference type="Gene3D" id="3.50.50.60">
    <property type="entry name" value="FAD/NAD(P)-binding domain"/>
    <property type="match status" value="1"/>
</dbReference>
<dbReference type="Proteomes" id="UP001175000">
    <property type="component" value="Unassembled WGS sequence"/>
</dbReference>
<feature type="chain" id="PRO_5041432427" evidence="4">
    <location>
        <begin position="30"/>
        <end position="618"/>
    </location>
</feature>
<dbReference type="EMBL" id="JAULSU010000003">
    <property type="protein sequence ID" value="KAK0622490.1"/>
    <property type="molecule type" value="Genomic_DNA"/>
</dbReference>
<dbReference type="SUPFAM" id="SSF54373">
    <property type="entry name" value="FAD-linked reductases, C-terminal domain"/>
    <property type="match status" value="1"/>
</dbReference>
<dbReference type="AlphaFoldDB" id="A0AA40C2E5"/>
<dbReference type="GO" id="GO:0050660">
    <property type="term" value="F:flavin adenine dinucleotide binding"/>
    <property type="evidence" value="ECO:0007669"/>
    <property type="project" value="InterPro"/>
</dbReference>
<dbReference type="GO" id="GO:0016614">
    <property type="term" value="F:oxidoreductase activity, acting on CH-OH group of donors"/>
    <property type="evidence" value="ECO:0007669"/>
    <property type="project" value="InterPro"/>
</dbReference>
<name>A0AA40C2E5_9PEZI</name>
<feature type="active site" description="Proton acceptor" evidence="2">
    <location>
        <position position="594"/>
    </location>
</feature>
<evidence type="ECO:0000259" key="5">
    <source>
        <dbReference type="PROSITE" id="PS00624"/>
    </source>
</evidence>
<dbReference type="Gene3D" id="3.30.560.10">
    <property type="entry name" value="Glucose Oxidase, domain 3"/>
    <property type="match status" value="1"/>
</dbReference>
<dbReference type="PROSITE" id="PS00624">
    <property type="entry name" value="GMC_OXRED_2"/>
    <property type="match status" value="1"/>
</dbReference>
<evidence type="ECO:0000313" key="6">
    <source>
        <dbReference type="EMBL" id="KAK0622490.1"/>
    </source>
</evidence>
<keyword evidence="7" id="KW-1185">Reference proteome</keyword>
<proteinExistence type="inferred from homology"/>
<dbReference type="GO" id="GO:0044550">
    <property type="term" value="P:secondary metabolite biosynthetic process"/>
    <property type="evidence" value="ECO:0007669"/>
    <property type="project" value="TreeGrafter"/>
</dbReference>
<reference evidence="6" key="1">
    <citation type="submission" date="2023-06" db="EMBL/GenBank/DDBJ databases">
        <title>Genome-scale phylogeny and comparative genomics of the fungal order Sordariales.</title>
        <authorList>
            <consortium name="Lawrence Berkeley National Laboratory"/>
            <person name="Hensen N."/>
            <person name="Bonometti L."/>
            <person name="Westerberg I."/>
            <person name="Brannstrom I.O."/>
            <person name="Guillou S."/>
            <person name="Cros-Aarteil S."/>
            <person name="Calhoun S."/>
            <person name="Haridas S."/>
            <person name="Kuo A."/>
            <person name="Mondo S."/>
            <person name="Pangilinan J."/>
            <person name="Riley R."/>
            <person name="Labutti K."/>
            <person name="Andreopoulos B."/>
            <person name="Lipzen A."/>
            <person name="Chen C."/>
            <person name="Yanf M."/>
            <person name="Daum C."/>
            <person name="Ng V."/>
            <person name="Clum A."/>
            <person name="Steindorff A."/>
            <person name="Ohm R."/>
            <person name="Martin F."/>
            <person name="Silar P."/>
            <person name="Natvig D."/>
            <person name="Lalanne C."/>
            <person name="Gautier V."/>
            <person name="Ament-Velasquez S.L."/>
            <person name="Kruys A."/>
            <person name="Hutchinson M.I."/>
            <person name="Powell A.J."/>
            <person name="Barry K."/>
            <person name="Miller A.N."/>
            <person name="Grigoriev I.V."/>
            <person name="Debuchy R."/>
            <person name="Gladieux P."/>
            <person name="Thoren M.H."/>
            <person name="Johannesson H."/>
        </authorList>
    </citation>
    <scope>NUCLEOTIDE SEQUENCE</scope>
    <source>
        <strain evidence="6">CBS 606.72</strain>
    </source>
</reference>
<dbReference type="PANTHER" id="PTHR11552:SF115">
    <property type="entry name" value="DEHYDROGENASE XPTC-RELATED"/>
    <property type="match status" value="1"/>
</dbReference>
<dbReference type="InterPro" id="IPR036188">
    <property type="entry name" value="FAD/NAD-bd_sf"/>
</dbReference>
<feature type="signal peptide" evidence="4">
    <location>
        <begin position="1"/>
        <end position="29"/>
    </location>
</feature>
<keyword evidence="4" id="KW-0732">Signal</keyword>
<evidence type="ECO:0000256" key="4">
    <source>
        <dbReference type="SAM" id="SignalP"/>
    </source>
</evidence>
<dbReference type="InterPro" id="IPR012132">
    <property type="entry name" value="GMC_OxRdtase"/>
</dbReference>
<evidence type="ECO:0000313" key="7">
    <source>
        <dbReference type="Proteomes" id="UP001175000"/>
    </source>
</evidence>
<dbReference type="Pfam" id="PF05199">
    <property type="entry name" value="GMC_oxred_C"/>
    <property type="match status" value="1"/>
</dbReference>
<keyword evidence="3" id="KW-0274">FAD</keyword>
<protein>
    <submittedName>
        <fullName evidence="6">GMC oxidoreductase</fullName>
    </submittedName>
</protein>
<dbReference type="SUPFAM" id="SSF51905">
    <property type="entry name" value="FAD/NAD(P)-binding domain"/>
    <property type="match status" value="1"/>
</dbReference>
<evidence type="ECO:0000256" key="3">
    <source>
        <dbReference type="PIRSR" id="PIRSR000137-2"/>
    </source>
</evidence>
<feature type="active site" description="Proton donor" evidence="2">
    <location>
        <position position="551"/>
    </location>
</feature>
<dbReference type="PANTHER" id="PTHR11552">
    <property type="entry name" value="GLUCOSE-METHANOL-CHOLINE GMC OXIDOREDUCTASE"/>
    <property type="match status" value="1"/>
</dbReference>
<comment type="caution">
    <text evidence="6">The sequence shown here is derived from an EMBL/GenBank/DDBJ whole genome shotgun (WGS) entry which is preliminary data.</text>
</comment>
<comment type="cofactor">
    <cofactor evidence="3">
        <name>FAD</name>
        <dbReference type="ChEBI" id="CHEBI:57692"/>
    </cofactor>
</comment>
<organism evidence="6 7">
    <name type="scientific">Immersiella caudata</name>
    <dbReference type="NCBI Taxonomy" id="314043"/>
    <lineage>
        <taxon>Eukaryota</taxon>
        <taxon>Fungi</taxon>
        <taxon>Dikarya</taxon>
        <taxon>Ascomycota</taxon>
        <taxon>Pezizomycotina</taxon>
        <taxon>Sordariomycetes</taxon>
        <taxon>Sordariomycetidae</taxon>
        <taxon>Sordariales</taxon>
        <taxon>Lasiosphaeriaceae</taxon>
        <taxon>Immersiella</taxon>
    </lineage>
</organism>
<feature type="binding site" evidence="3">
    <location>
        <position position="274"/>
    </location>
    <ligand>
        <name>FAD</name>
        <dbReference type="ChEBI" id="CHEBI:57692"/>
    </ligand>
</feature>
<feature type="domain" description="Glucose-methanol-choline oxidoreductase N-terminal" evidence="5">
    <location>
        <begin position="312"/>
        <end position="326"/>
    </location>
</feature>
<dbReference type="Pfam" id="PF00732">
    <property type="entry name" value="GMC_oxred_N"/>
    <property type="match status" value="1"/>
</dbReference>
<dbReference type="InterPro" id="IPR007867">
    <property type="entry name" value="GMC_OxRtase_C"/>
</dbReference>
<gene>
    <name evidence="6" type="ORF">B0T14DRAFT_535698</name>
</gene>
<dbReference type="InterPro" id="IPR000172">
    <property type="entry name" value="GMC_OxRdtase_N"/>
</dbReference>
<sequence length="618" mass="66853">MSDFTQLSRSARGVASLLLACLLLPLVTAGGIHRDYSSLKSSYDYVVAGGGLSGLVVATRLSEQPNKTVLIVEIGEFDDSWETSIPFLANTARQDLMMSHLSIPIRGLNNRTATVGLGKAVGGGTTVNGMAVSRGQKQDYDAWEQLGSPGWGWNDIYRYFKKSSKFNEPKPEFKEKYGYVYTTQGFGSGPFPSTFAEFQWPDLFSLKDLMNDVWTKDLGYPVRPDGGMDGDLLGMAWRGSSIDPVNMTRASARRIYYDPAAKRPNLDILVGAYVGKVITRGTKAAGVEVLSASNSTRRISITADQEVILAAGAIHTPQILQLSGIGPPSLLSRFNITVVKTSLAYNKPNPINRSQLNSPTAFYNASLAAWHANRTGPMTLVNNNIRNILSLANLTSSHASLAATITNLTNPLSILPAIYSSHSELVEGYKAQLSVLQSTIANDAGILEYTWSGSVGLSTVLDKTLSRGFVHISSINPHLVDAPPTFDYNTFAHPFDVDVALLAFKFTRRFMESPSLRPLEPEEVAPGLAVQTDEEIMARMRGELIRPSNAHPVGAAAMMSEKLGGVVDKNLEVYGIEGLRVVDASILPLVPMAHTQATMYAVAERAADIIKQGKAYGG</sequence>
<dbReference type="PIRSF" id="PIRSF000137">
    <property type="entry name" value="Alcohol_oxidase"/>
    <property type="match status" value="1"/>
</dbReference>
<accession>A0AA40C2E5</accession>
<evidence type="ECO:0000256" key="1">
    <source>
        <dbReference type="ARBA" id="ARBA00010790"/>
    </source>
</evidence>
<comment type="similarity">
    <text evidence="1">Belongs to the GMC oxidoreductase family.</text>
</comment>
<evidence type="ECO:0000256" key="2">
    <source>
        <dbReference type="PIRSR" id="PIRSR000137-1"/>
    </source>
</evidence>